<dbReference type="Pfam" id="PF00106">
    <property type="entry name" value="adh_short"/>
    <property type="match status" value="1"/>
</dbReference>
<dbReference type="EMBL" id="HG670386">
    <property type="protein sequence ID" value="CDI76443.1"/>
    <property type="molecule type" value="Genomic_DNA"/>
</dbReference>
<reference evidence="3" key="1">
    <citation type="submission" date="2013-10" db="EMBL/GenBank/DDBJ databases">
        <title>Genomic analysis of the causative agents of coccidiosis in chickens.</title>
        <authorList>
            <person name="Reid A.J."/>
            <person name="Blake D."/>
            <person name="Billington K."/>
            <person name="Browne H."/>
            <person name="Dunn M."/>
            <person name="Hung S."/>
            <person name="Kawahara F."/>
            <person name="Miranda-Saavedra D."/>
            <person name="Mourier T."/>
            <person name="Nagra H."/>
            <person name="Otto T.D."/>
            <person name="Rawlings N."/>
            <person name="Sanchez A."/>
            <person name="Sanders M."/>
            <person name="Subramaniam C."/>
            <person name="Tay Y."/>
            <person name="Dear P."/>
            <person name="Doerig C."/>
            <person name="Gruber A."/>
            <person name="Parkinson J."/>
            <person name="Shirley M."/>
            <person name="Wan K.L."/>
            <person name="Berriman M."/>
            <person name="Tomley F."/>
            <person name="Pain A."/>
        </authorList>
    </citation>
    <scope>NUCLEOTIDE SEQUENCE</scope>
    <source>
        <strain evidence="3">Houghton</strain>
    </source>
</reference>
<comment type="similarity">
    <text evidence="1">Belongs to the short-chain dehydrogenases/reductases (SDR) family.</text>
</comment>
<protein>
    <submittedName>
        <fullName evidence="3">3-ketoacyl-CoA reductase, putative</fullName>
    </submittedName>
</protein>
<dbReference type="InterPro" id="IPR036291">
    <property type="entry name" value="NAD(P)-bd_dom_sf"/>
</dbReference>
<dbReference type="Proteomes" id="UP000018050">
    <property type="component" value="Unassembled WGS sequence"/>
</dbReference>
<dbReference type="VEuPathDB" id="ToxoDB:EAH_00017920"/>
<dbReference type="InterPro" id="IPR002347">
    <property type="entry name" value="SDR_fam"/>
</dbReference>
<dbReference type="PANTHER" id="PTHR43899">
    <property type="entry name" value="RH59310P"/>
    <property type="match status" value="1"/>
</dbReference>
<dbReference type="PRINTS" id="PR00081">
    <property type="entry name" value="GDHRDH"/>
</dbReference>
<dbReference type="AlphaFoldDB" id="U6GAS8"/>
<organism evidence="3 4">
    <name type="scientific">Eimeria acervulina</name>
    <name type="common">Coccidian parasite</name>
    <dbReference type="NCBI Taxonomy" id="5801"/>
    <lineage>
        <taxon>Eukaryota</taxon>
        <taxon>Sar</taxon>
        <taxon>Alveolata</taxon>
        <taxon>Apicomplexa</taxon>
        <taxon>Conoidasida</taxon>
        <taxon>Coccidia</taxon>
        <taxon>Eucoccidiorida</taxon>
        <taxon>Eimeriorina</taxon>
        <taxon>Eimeriidae</taxon>
        <taxon>Eimeria</taxon>
    </lineage>
</organism>
<proteinExistence type="inferred from homology"/>
<dbReference type="SUPFAM" id="SSF51735">
    <property type="entry name" value="NAD(P)-binding Rossmann-fold domains"/>
    <property type="match status" value="1"/>
</dbReference>
<reference evidence="3" key="2">
    <citation type="submission" date="2013-10" db="EMBL/GenBank/DDBJ databases">
        <authorList>
            <person name="Aslett M."/>
        </authorList>
    </citation>
    <scope>NUCLEOTIDE SEQUENCE</scope>
    <source>
        <strain evidence="3">Houghton</strain>
    </source>
</reference>
<evidence type="ECO:0000313" key="4">
    <source>
        <dbReference type="Proteomes" id="UP000018050"/>
    </source>
</evidence>
<keyword evidence="4" id="KW-1185">Reference proteome</keyword>
<dbReference type="OrthoDB" id="354724at2759"/>
<gene>
    <name evidence="3" type="ORF">EAH_00017920</name>
</gene>
<name>U6GAS8_EIMAC</name>
<evidence type="ECO:0000256" key="2">
    <source>
        <dbReference type="ARBA" id="ARBA00023002"/>
    </source>
</evidence>
<dbReference type="RefSeq" id="XP_013253013.1">
    <property type="nucleotide sequence ID" value="XM_013397559.1"/>
</dbReference>
<dbReference type="Gene3D" id="3.40.50.720">
    <property type="entry name" value="NAD(P)-binding Rossmann-like Domain"/>
    <property type="match status" value="2"/>
</dbReference>
<dbReference type="GO" id="GO:0016491">
    <property type="term" value="F:oxidoreductase activity"/>
    <property type="evidence" value="ECO:0007669"/>
    <property type="project" value="UniProtKB-KW"/>
</dbReference>
<dbReference type="InterPro" id="IPR051019">
    <property type="entry name" value="VLCFA-Steroid_DH"/>
</dbReference>
<accession>U6GAS8</accession>
<evidence type="ECO:0000256" key="1">
    <source>
        <dbReference type="ARBA" id="ARBA00006484"/>
    </source>
</evidence>
<keyword evidence="2" id="KW-0560">Oxidoreductase</keyword>
<sequence length="224" mass="24019">MTLRLLFRLVSCLLAVMKYVSPFCLLYSMCLHYVSPLCLLFAKRLYGGVDLLSYGEWAVITGASDGIGRALASQLAKRGFKKILLIARNDNKLKDVATELELVAPTPVKVSRLIIDFAAESAEEIFKKVSEAVKGQQIEMKARKKGLIVCVGSGASELPSDPLYAAYAATKGASEAFCRSLQVCCNGIEVYEQGSQLLPPHSVSALVACSSTLCLQSASSEGVG</sequence>
<dbReference type="PANTHER" id="PTHR43899:SF13">
    <property type="entry name" value="RH59310P"/>
    <property type="match status" value="1"/>
</dbReference>
<dbReference type="GeneID" id="25269862"/>
<evidence type="ECO:0000313" key="3">
    <source>
        <dbReference type="EMBL" id="CDI76443.1"/>
    </source>
</evidence>